<evidence type="ECO:0000313" key="19">
    <source>
        <dbReference type="Ensembl" id="ENSSVLP00005023673.1"/>
    </source>
</evidence>
<dbReference type="PANTHER" id="PTHR24286">
    <property type="entry name" value="CYTOCHROME P450 26"/>
    <property type="match status" value="1"/>
</dbReference>
<dbReference type="GO" id="GO:0016705">
    <property type="term" value="F:oxidoreductase activity, acting on paired donors, with incorporation or reduction of molecular oxygen"/>
    <property type="evidence" value="ECO:0007669"/>
    <property type="project" value="InterPro"/>
</dbReference>
<evidence type="ECO:0000256" key="18">
    <source>
        <dbReference type="RuleBase" id="RU000461"/>
    </source>
</evidence>
<proteinExistence type="inferred from homology"/>
<dbReference type="GO" id="GO:0005506">
    <property type="term" value="F:iron ion binding"/>
    <property type="evidence" value="ECO:0007669"/>
    <property type="project" value="InterPro"/>
</dbReference>
<keyword evidence="12" id="KW-0443">Lipid metabolism</keyword>
<evidence type="ECO:0000256" key="14">
    <source>
        <dbReference type="ARBA" id="ARBA00040244"/>
    </source>
</evidence>
<comment type="cofactor">
    <cofactor evidence="1 17">
        <name>heme</name>
        <dbReference type="ChEBI" id="CHEBI:30413"/>
    </cofactor>
</comment>
<evidence type="ECO:0000256" key="15">
    <source>
        <dbReference type="ARBA" id="ARBA00047395"/>
    </source>
</evidence>
<comment type="catalytic activity">
    <reaction evidence="16">
        <text>all-trans-retinoate + reduced [NADPH--hemoprotein reductase] + O2 = all-trans-4-hydroxyretinoate + oxidized [NADPH--hemoprotein reductase] + H2O + H(+)</text>
        <dbReference type="Rhea" id="RHEA:51984"/>
        <dbReference type="Rhea" id="RHEA-COMP:11964"/>
        <dbReference type="Rhea" id="RHEA-COMP:11965"/>
        <dbReference type="ChEBI" id="CHEBI:15377"/>
        <dbReference type="ChEBI" id="CHEBI:15378"/>
        <dbReference type="ChEBI" id="CHEBI:15379"/>
        <dbReference type="ChEBI" id="CHEBI:35291"/>
        <dbReference type="ChEBI" id="CHEBI:57618"/>
        <dbReference type="ChEBI" id="CHEBI:58210"/>
        <dbReference type="ChEBI" id="CHEBI:134178"/>
    </reaction>
    <physiologicalReaction direction="left-to-right" evidence="16">
        <dbReference type="Rhea" id="RHEA:51985"/>
    </physiologicalReaction>
</comment>
<keyword evidence="10 17" id="KW-0408">Iron</keyword>
<comment type="subcellular location">
    <subcellularLocation>
        <location evidence="3">Endoplasmic reticulum membrane</location>
        <topology evidence="3">Peripheral membrane protein</topology>
    </subcellularLocation>
    <subcellularLocation>
        <location evidence="2">Microsome membrane</location>
        <topology evidence="2">Peripheral membrane protein</topology>
    </subcellularLocation>
</comment>
<dbReference type="Gene3D" id="1.10.630.10">
    <property type="entry name" value="Cytochrome P450"/>
    <property type="match status" value="1"/>
</dbReference>
<keyword evidence="11 18" id="KW-0503">Monooxygenase</keyword>
<evidence type="ECO:0000313" key="20">
    <source>
        <dbReference type="Proteomes" id="UP000694564"/>
    </source>
</evidence>
<reference evidence="19" key="2">
    <citation type="submission" date="2025-09" db="UniProtKB">
        <authorList>
            <consortium name="Ensembl"/>
        </authorList>
    </citation>
    <scope>IDENTIFICATION</scope>
</reference>
<dbReference type="InterPro" id="IPR002403">
    <property type="entry name" value="Cyt_P450_E_grp-IV"/>
</dbReference>
<dbReference type="PRINTS" id="PR00465">
    <property type="entry name" value="EP450IV"/>
</dbReference>
<name>A0A8D2DDN6_SCIVU</name>
<dbReference type="GO" id="GO:0020037">
    <property type="term" value="F:heme binding"/>
    <property type="evidence" value="ECO:0007669"/>
    <property type="project" value="InterPro"/>
</dbReference>
<dbReference type="Proteomes" id="UP000694564">
    <property type="component" value="Chromosome 14"/>
</dbReference>
<dbReference type="InterPro" id="IPR017972">
    <property type="entry name" value="Cyt_P450_CS"/>
</dbReference>
<organism evidence="19 20">
    <name type="scientific">Sciurus vulgaris</name>
    <name type="common">Eurasian red squirrel</name>
    <dbReference type="NCBI Taxonomy" id="55149"/>
    <lineage>
        <taxon>Eukaryota</taxon>
        <taxon>Metazoa</taxon>
        <taxon>Chordata</taxon>
        <taxon>Craniata</taxon>
        <taxon>Vertebrata</taxon>
        <taxon>Euteleostomi</taxon>
        <taxon>Mammalia</taxon>
        <taxon>Eutheria</taxon>
        <taxon>Euarchontoglires</taxon>
        <taxon>Glires</taxon>
        <taxon>Rodentia</taxon>
        <taxon>Sciuromorpha</taxon>
        <taxon>Sciuridae</taxon>
        <taxon>Sciurinae</taxon>
        <taxon>Sciurini</taxon>
        <taxon>Sciurus</taxon>
    </lineage>
</organism>
<keyword evidence="6 17" id="KW-0479">Metal-binding</keyword>
<dbReference type="GO" id="GO:0005789">
    <property type="term" value="C:endoplasmic reticulum membrane"/>
    <property type="evidence" value="ECO:0007669"/>
    <property type="project" value="UniProtKB-SubCell"/>
</dbReference>
<dbReference type="GO" id="GO:0016125">
    <property type="term" value="P:sterol metabolic process"/>
    <property type="evidence" value="ECO:0007669"/>
    <property type="project" value="TreeGrafter"/>
</dbReference>
<evidence type="ECO:0000256" key="6">
    <source>
        <dbReference type="ARBA" id="ARBA00022723"/>
    </source>
</evidence>
<dbReference type="PRINTS" id="PR00385">
    <property type="entry name" value="P450"/>
</dbReference>
<keyword evidence="8" id="KW-0492">Microsome</keyword>
<accession>A0A8D2DDN6</accession>
<comment type="catalytic activity">
    <reaction evidence="15">
        <text>all-trans-retinoate + reduced [NADPH--hemoprotein reductase] + O2 = all-trans-18-hydroxyretinoate + oxidized [NADPH--hemoprotein reductase] + H2O + H(+)</text>
        <dbReference type="Rhea" id="RHEA:55856"/>
        <dbReference type="Rhea" id="RHEA-COMP:11964"/>
        <dbReference type="Rhea" id="RHEA-COMP:11965"/>
        <dbReference type="ChEBI" id="CHEBI:15377"/>
        <dbReference type="ChEBI" id="CHEBI:15378"/>
        <dbReference type="ChEBI" id="CHEBI:15379"/>
        <dbReference type="ChEBI" id="CHEBI:35291"/>
        <dbReference type="ChEBI" id="CHEBI:57618"/>
        <dbReference type="ChEBI" id="CHEBI:58210"/>
        <dbReference type="ChEBI" id="CHEBI:139258"/>
    </reaction>
    <physiologicalReaction direction="left-to-right" evidence="15">
        <dbReference type="Rhea" id="RHEA:55857"/>
    </physiologicalReaction>
</comment>
<dbReference type="Ensembl" id="ENSSVLT00005026321.1">
    <property type="protein sequence ID" value="ENSSVLP00005023673.1"/>
    <property type="gene ID" value="ENSSVLG00005018636.1"/>
</dbReference>
<dbReference type="GO" id="GO:0034653">
    <property type="term" value="P:retinoic acid catabolic process"/>
    <property type="evidence" value="ECO:0007669"/>
    <property type="project" value="UniProtKB-ARBA"/>
</dbReference>
<dbReference type="Pfam" id="PF00067">
    <property type="entry name" value="p450"/>
    <property type="match status" value="1"/>
</dbReference>
<evidence type="ECO:0000256" key="11">
    <source>
        <dbReference type="ARBA" id="ARBA00023033"/>
    </source>
</evidence>
<dbReference type="InterPro" id="IPR001128">
    <property type="entry name" value="Cyt_P450"/>
</dbReference>
<evidence type="ECO:0000256" key="12">
    <source>
        <dbReference type="ARBA" id="ARBA00023098"/>
    </source>
</evidence>
<keyword evidence="5 17" id="KW-0349">Heme</keyword>
<evidence type="ECO:0000256" key="16">
    <source>
        <dbReference type="ARBA" id="ARBA00048965"/>
    </source>
</evidence>
<evidence type="ECO:0000256" key="7">
    <source>
        <dbReference type="ARBA" id="ARBA00022824"/>
    </source>
</evidence>
<evidence type="ECO:0000256" key="8">
    <source>
        <dbReference type="ARBA" id="ARBA00022848"/>
    </source>
</evidence>
<dbReference type="GeneTree" id="ENSGT00800000124060"/>
<protein>
    <recommendedName>
        <fullName evidence="14">Cytochrome P450 26B1</fullName>
    </recommendedName>
</protein>
<keyword evidence="7" id="KW-0256">Endoplasmic reticulum</keyword>
<evidence type="ECO:0000256" key="13">
    <source>
        <dbReference type="ARBA" id="ARBA00023136"/>
    </source>
</evidence>
<dbReference type="AlphaFoldDB" id="A0A8D2DDN6"/>
<evidence type="ECO:0000256" key="1">
    <source>
        <dbReference type="ARBA" id="ARBA00001971"/>
    </source>
</evidence>
<reference evidence="19" key="1">
    <citation type="submission" date="2025-08" db="UniProtKB">
        <authorList>
            <consortium name="Ensembl"/>
        </authorList>
    </citation>
    <scope>IDENTIFICATION</scope>
</reference>
<keyword evidence="9 18" id="KW-0560">Oxidoreductase</keyword>
<feature type="binding site" description="axial binding residue" evidence="17">
    <location>
        <position position="365"/>
    </location>
    <ligand>
        <name>heme</name>
        <dbReference type="ChEBI" id="CHEBI:30413"/>
    </ligand>
    <ligandPart>
        <name>Fe</name>
        <dbReference type="ChEBI" id="CHEBI:18248"/>
    </ligandPart>
</feature>
<evidence type="ECO:0000256" key="2">
    <source>
        <dbReference type="ARBA" id="ARBA00004174"/>
    </source>
</evidence>
<dbReference type="PANTHER" id="PTHR24286:SF177">
    <property type="entry name" value="CYTOCHROME P450 26B1"/>
    <property type="match status" value="1"/>
</dbReference>
<dbReference type="PROSITE" id="PS00086">
    <property type="entry name" value="CYTOCHROME_P450"/>
    <property type="match status" value="1"/>
</dbReference>
<evidence type="ECO:0000256" key="17">
    <source>
        <dbReference type="PIRSR" id="PIRSR602403-1"/>
    </source>
</evidence>
<keyword evidence="13" id="KW-0472">Membrane</keyword>
<keyword evidence="20" id="KW-1185">Reference proteome</keyword>
<evidence type="ECO:0000256" key="3">
    <source>
        <dbReference type="ARBA" id="ARBA00004406"/>
    </source>
</evidence>
<evidence type="ECO:0000256" key="9">
    <source>
        <dbReference type="ARBA" id="ARBA00023002"/>
    </source>
</evidence>
<sequence>MLFEGLELVSALATLAACLVSVTLLLAVSQQLWQLRWAATRDKSCKLPIPKGSMGFPLIGETGHWLLQIFSKIFSHEALESYLPKIQLVIQDTLRAWSSQPEAINVYQEAQKLTFRMAIRVLLGFSIPEEDLGHLFEVYQQFVENVFSLPVDLPFSGYRRVRERCPWEEGAGKAIREKLQCTQGKDYSDALDILIESSKEHGKEMTMQELKDGTLELIFAAYATTASASTSLIMQLLKHPAVLEKLREELRAQGILHSGGCPCEGSLRLDTLSGLRYLDCVIKEVMRLFTPISGGYRTVLQTFELDGFQIPKGWSVMYSIRDTHDTAPVFKDVNVFDPDRFSQARSEDKDGRFHYLPFGGGVRTCLGKHLAKLFLKVLAVELASTSRFELATRTFPRITLVPFFGLDSNQNKILPETEAMLSATV</sequence>
<dbReference type="InterPro" id="IPR036396">
    <property type="entry name" value="Cyt_P450_sf"/>
</dbReference>
<evidence type="ECO:0000256" key="10">
    <source>
        <dbReference type="ARBA" id="ARBA00023004"/>
    </source>
</evidence>
<evidence type="ECO:0000256" key="4">
    <source>
        <dbReference type="ARBA" id="ARBA00010617"/>
    </source>
</evidence>
<evidence type="ECO:0000256" key="5">
    <source>
        <dbReference type="ARBA" id="ARBA00022617"/>
    </source>
</evidence>
<dbReference type="GO" id="GO:0004497">
    <property type="term" value="F:monooxygenase activity"/>
    <property type="evidence" value="ECO:0007669"/>
    <property type="project" value="UniProtKB-KW"/>
</dbReference>
<dbReference type="SUPFAM" id="SSF48264">
    <property type="entry name" value="Cytochrome P450"/>
    <property type="match status" value="1"/>
</dbReference>
<comment type="similarity">
    <text evidence="4 18">Belongs to the cytochrome P450 family.</text>
</comment>